<dbReference type="InterPro" id="IPR007110">
    <property type="entry name" value="Ig-like_dom"/>
</dbReference>
<dbReference type="SMART" id="SM00406">
    <property type="entry name" value="IGv"/>
    <property type="match status" value="1"/>
</dbReference>
<dbReference type="SUPFAM" id="SSF48726">
    <property type="entry name" value="Immunoglobulin"/>
    <property type="match status" value="3"/>
</dbReference>
<dbReference type="InterPro" id="IPR013783">
    <property type="entry name" value="Ig-like_fold"/>
</dbReference>
<keyword evidence="2" id="KW-1003">Cell membrane</keyword>
<evidence type="ECO:0000256" key="2">
    <source>
        <dbReference type="ARBA" id="ARBA00022475"/>
    </source>
</evidence>
<dbReference type="InterPro" id="IPR051713">
    <property type="entry name" value="T-cell_Activation_Regulation"/>
</dbReference>
<organism evidence="14 15">
    <name type="scientific">Crenichthys baileyi</name>
    <name type="common">White River springfish</name>
    <dbReference type="NCBI Taxonomy" id="28760"/>
    <lineage>
        <taxon>Eukaryota</taxon>
        <taxon>Metazoa</taxon>
        <taxon>Chordata</taxon>
        <taxon>Craniata</taxon>
        <taxon>Vertebrata</taxon>
        <taxon>Euteleostomi</taxon>
        <taxon>Actinopterygii</taxon>
        <taxon>Neopterygii</taxon>
        <taxon>Teleostei</taxon>
        <taxon>Neoteleostei</taxon>
        <taxon>Acanthomorphata</taxon>
        <taxon>Ovalentaria</taxon>
        <taxon>Atherinomorphae</taxon>
        <taxon>Cyprinodontiformes</taxon>
        <taxon>Goodeidae</taxon>
        <taxon>Crenichthys</taxon>
    </lineage>
</organism>
<evidence type="ECO:0000256" key="3">
    <source>
        <dbReference type="ARBA" id="ARBA00022692"/>
    </source>
</evidence>
<dbReference type="AlphaFoldDB" id="A0AAV9R9E6"/>
<sequence>MLSDLLQLGAFVFPCAFQPGRNETVEWFRQDALLYRFDRNSSKESFNPDQLAERASISPQQISDGNATLILRRSDPKDRGTYRCHVQTSGGRHKAKVILKVEAPIRGLFVEQSRLSGYEEIKCSVQDVFPPPRVTWATEPPTFEDLRPVTRMHAKPSGLYSVDSRLRKLKSQPDLIYICKMMSSYGASTWTTSLREREITGTEGRDMTIRCLAPTYLSNPTLYWTFSTNDKSTLILSYDSRSGHSFSLPSWVNHVELDAYKAAFGDGSLRLMDPKHSEHSGSYICEFSVGQSKHIERNQVTIDEPHGKRSLSEKPSYWWILGVVAAVLVLALAGLLAFVKLRRRVKKPRNHPEEETELNRVKDGEPAQ</sequence>
<dbReference type="GO" id="GO:0042102">
    <property type="term" value="P:positive regulation of T cell proliferation"/>
    <property type="evidence" value="ECO:0007669"/>
    <property type="project" value="TreeGrafter"/>
</dbReference>
<comment type="subcellular location">
    <subcellularLocation>
        <location evidence="1">Cell membrane</location>
        <topology evidence="1">Single-pass type I membrane protein</topology>
    </subcellularLocation>
</comment>
<evidence type="ECO:0000256" key="5">
    <source>
        <dbReference type="ARBA" id="ARBA00022989"/>
    </source>
</evidence>
<keyword evidence="10" id="KW-0393">Immunoglobulin domain</keyword>
<dbReference type="GO" id="GO:0042130">
    <property type="term" value="P:negative regulation of T cell proliferation"/>
    <property type="evidence" value="ECO:0007669"/>
    <property type="project" value="TreeGrafter"/>
</dbReference>
<comment type="caution">
    <text evidence="14">The sequence shown here is derived from an EMBL/GenBank/DDBJ whole genome shotgun (WGS) entry which is preliminary data.</text>
</comment>
<feature type="compositionally biased region" description="Basic and acidic residues" evidence="11">
    <location>
        <begin position="350"/>
        <end position="368"/>
    </location>
</feature>
<feature type="domain" description="Ig-like" evidence="13">
    <location>
        <begin position="173"/>
        <end position="301"/>
    </location>
</feature>
<evidence type="ECO:0000256" key="8">
    <source>
        <dbReference type="ARBA" id="ARBA00023170"/>
    </source>
</evidence>
<keyword evidence="9" id="KW-0325">Glycoprotein</keyword>
<evidence type="ECO:0000256" key="7">
    <source>
        <dbReference type="ARBA" id="ARBA00023157"/>
    </source>
</evidence>
<evidence type="ECO:0000256" key="1">
    <source>
        <dbReference type="ARBA" id="ARBA00004251"/>
    </source>
</evidence>
<dbReference type="Gene3D" id="2.60.40.10">
    <property type="entry name" value="Immunoglobulins"/>
    <property type="match status" value="3"/>
</dbReference>
<dbReference type="Proteomes" id="UP001311232">
    <property type="component" value="Unassembled WGS sequence"/>
</dbReference>
<feature type="region of interest" description="Disordered" evidence="11">
    <location>
        <begin position="348"/>
        <end position="368"/>
    </location>
</feature>
<keyword evidence="3 12" id="KW-0812">Transmembrane</keyword>
<dbReference type="GO" id="GO:0006955">
    <property type="term" value="P:immune response"/>
    <property type="evidence" value="ECO:0007669"/>
    <property type="project" value="TreeGrafter"/>
</dbReference>
<dbReference type="PROSITE" id="PS50835">
    <property type="entry name" value="IG_LIKE"/>
    <property type="match status" value="2"/>
</dbReference>
<evidence type="ECO:0000256" key="9">
    <source>
        <dbReference type="ARBA" id="ARBA00023180"/>
    </source>
</evidence>
<dbReference type="Pfam" id="PF07686">
    <property type="entry name" value="V-set"/>
    <property type="match status" value="2"/>
</dbReference>
<evidence type="ECO:0000256" key="4">
    <source>
        <dbReference type="ARBA" id="ARBA00022729"/>
    </source>
</evidence>
<dbReference type="GO" id="GO:0009897">
    <property type="term" value="C:external side of plasma membrane"/>
    <property type="evidence" value="ECO:0007669"/>
    <property type="project" value="TreeGrafter"/>
</dbReference>
<dbReference type="InterPro" id="IPR003599">
    <property type="entry name" value="Ig_sub"/>
</dbReference>
<feature type="transmembrane region" description="Helical" evidence="12">
    <location>
        <begin position="317"/>
        <end position="339"/>
    </location>
</feature>
<reference evidence="14 15" key="1">
    <citation type="submission" date="2021-06" db="EMBL/GenBank/DDBJ databases">
        <authorList>
            <person name="Palmer J.M."/>
        </authorList>
    </citation>
    <scope>NUCLEOTIDE SEQUENCE [LARGE SCALE GENOMIC DNA]</scope>
    <source>
        <strain evidence="14 15">MEX-2019</strain>
        <tissue evidence="14">Muscle</tissue>
    </source>
</reference>
<dbReference type="PANTHER" id="PTHR25466:SF14">
    <property type="entry name" value="BUTYROPHILIN SUBFAMILY 2 MEMBER A2-LIKE-RELATED"/>
    <property type="match status" value="1"/>
</dbReference>
<dbReference type="EMBL" id="JAHHUM010002318">
    <property type="protein sequence ID" value="KAK5604967.1"/>
    <property type="molecule type" value="Genomic_DNA"/>
</dbReference>
<dbReference type="GO" id="GO:0071222">
    <property type="term" value="P:cellular response to lipopolysaccharide"/>
    <property type="evidence" value="ECO:0007669"/>
    <property type="project" value="TreeGrafter"/>
</dbReference>
<keyword evidence="5 12" id="KW-1133">Transmembrane helix</keyword>
<evidence type="ECO:0000259" key="13">
    <source>
        <dbReference type="PROSITE" id="PS50835"/>
    </source>
</evidence>
<evidence type="ECO:0000256" key="10">
    <source>
        <dbReference type="ARBA" id="ARBA00023319"/>
    </source>
</evidence>
<keyword evidence="7" id="KW-1015">Disulfide bond</keyword>
<evidence type="ECO:0000256" key="6">
    <source>
        <dbReference type="ARBA" id="ARBA00023136"/>
    </source>
</evidence>
<keyword evidence="4" id="KW-0732">Signal</keyword>
<accession>A0AAV9R9E6</accession>
<gene>
    <name evidence="14" type="ORF">CRENBAI_004690</name>
</gene>
<keyword evidence="15" id="KW-1185">Reference proteome</keyword>
<dbReference type="PANTHER" id="PTHR25466">
    <property type="entry name" value="T-LYMPHOCYTE ACTIVATION ANTIGEN"/>
    <property type="match status" value="1"/>
</dbReference>
<evidence type="ECO:0000256" key="11">
    <source>
        <dbReference type="SAM" id="MobiDB-lite"/>
    </source>
</evidence>
<keyword evidence="8" id="KW-0675">Receptor</keyword>
<dbReference type="InterPro" id="IPR013106">
    <property type="entry name" value="Ig_V-set"/>
</dbReference>
<evidence type="ECO:0000313" key="14">
    <source>
        <dbReference type="EMBL" id="KAK5604967.1"/>
    </source>
</evidence>
<dbReference type="GO" id="GO:0031295">
    <property type="term" value="P:T cell costimulation"/>
    <property type="evidence" value="ECO:0007669"/>
    <property type="project" value="TreeGrafter"/>
</dbReference>
<keyword evidence="6 12" id="KW-0472">Membrane</keyword>
<dbReference type="InterPro" id="IPR036179">
    <property type="entry name" value="Ig-like_dom_sf"/>
</dbReference>
<evidence type="ECO:0000256" key="12">
    <source>
        <dbReference type="SAM" id="Phobius"/>
    </source>
</evidence>
<evidence type="ECO:0000313" key="15">
    <source>
        <dbReference type="Proteomes" id="UP001311232"/>
    </source>
</evidence>
<dbReference type="GO" id="GO:0007166">
    <property type="term" value="P:cell surface receptor signaling pathway"/>
    <property type="evidence" value="ECO:0007669"/>
    <property type="project" value="TreeGrafter"/>
</dbReference>
<protein>
    <recommendedName>
        <fullName evidence="13">Ig-like domain-containing protein</fullName>
    </recommendedName>
</protein>
<proteinExistence type="predicted"/>
<name>A0AAV9R9E6_9TELE</name>
<feature type="domain" description="Ig-like" evidence="13">
    <location>
        <begin position="1"/>
        <end position="98"/>
    </location>
</feature>
<dbReference type="SMART" id="SM00409">
    <property type="entry name" value="IG"/>
    <property type="match status" value="2"/>
</dbReference>